<feature type="region of interest" description="Disordered" evidence="1">
    <location>
        <begin position="158"/>
        <end position="220"/>
    </location>
</feature>
<evidence type="ECO:0000313" key="2">
    <source>
        <dbReference type="EMBL" id="GIM69582.1"/>
    </source>
</evidence>
<keyword evidence="3" id="KW-1185">Reference proteome</keyword>
<gene>
    <name evidence="2" type="ORF">Aau02nite_36770</name>
</gene>
<sequence>MQWLPPEAYRRWRDVGVRGFISEGLPGAGFRGRWARRNSAFCDLMVRTGLRLSEQAALTVFDVPLGRGAGGYQRFWLAEAVAKPSTITEADVRTALNALREENAATGRRPSVLVLAQRLGMANTTLRRRFPAICIELATSPATDQAACSAVDSTTLTSLRQENTRLRRDNENPRREPRSGNRKHPATRSAHAQPHRGARTRTQSYPPTSAGPLAWESHRT</sequence>
<reference evidence="2" key="1">
    <citation type="submission" date="2021-03" db="EMBL/GenBank/DDBJ databases">
        <title>Whole genome shotgun sequence of Actinoplanes auranticolor NBRC 12245.</title>
        <authorList>
            <person name="Komaki H."/>
            <person name="Tamura T."/>
        </authorList>
    </citation>
    <scope>NUCLEOTIDE SEQUENCE</scope>
    <source>
        <strain evidence="2">NBRC 12245</strain>
    </source>
</reference>
<dbReference type="Proteomes" id="UP000681340">
    <property type="component" value="Unassembled WGS sequence"/>
</dbReference>
<evidence type="ECO:0000256" key="1">
    <source>
        <dbReference type="SAM" id="MobiDB-lite"/>
    </source>
</evidence>
<name>A0A919VMZ6_9ACTN</name>
<organism evidence="2 3">
    <name type="scientific">Actinoplanes auranticolor</name>
    <dbReference type="NCBI Taxonomy" id="47988"/>
    <lineage>
        <taxon>Bacteria</taxon>
        <taxon>Bacillati</taxon>
        <taxon>Actinomycetota</taxon>
        <taxon>Actinomycetes</taxon>
        <taxon>Micromonosporales</taxon>
        <taxon>Micromonosporaceae</taxon>
        <taxon>Actinoplanes</taxon>
    </lineage>
</organism>
<dbReference type="AlphaFoldDB" id="A0A919VMZ6"/>
<evidence type="ECO:0000313" key="3">
    <source>
        <dbReference type="Proteomes" id="UP000681340"/>
    </source>
</evidence>
<dbReference type="EMBL" id="BOQL01000028">
    <property type="protein sequence ID" value="GIM69582.1"/>
    <property type="molecule type" value="Genomic_DNA"/>
</dbReference>
<comment type="caution">
    <text evidence="2">The sequence shown here is derived from an EMBL/GenBank/DDBJ whole genome shotgun (WGS) entry which is preliminary data.</text>
</comment>
<protein>
    <submittedName>
        <fullName evidence="2">Uncharacterized protein</fullName>
    </submittedName>
</protein>
<accession>A0A919VMZ6</accession>
<feature type="compositionally biased region" description="Basic and acidic residues" evidence="1">
    <location>
        <begin position="162"/>
        <end position="179"/>
    </location>
</feature>
<proteinExistence type="predicted"/>